<sequence>MVEPTTSVPHPQRRPGPPSAGAAVQEAPAVAPAAGGGAAPAGQPEPGEGRRPTCQHCRQPLFEDSLWGWMHAGSRYLCQDPATGEPLCQPATPA</sequence>
<keyword evidence="3" id="KW-1185">Reference proteome</keyword>
<feature type="region of interest" description="Disordered" evidence="1">
    <location>
        <begin position="1"/>
        <end position="55"/>
    </location>
</feature>
<feature type="compositionally biased region" description="Low complexity" evidence="1">
    <location>
        <begin position="20"/>
        <end position="33"/>
    </location>
</feature>
<dbReference type="Proteomes" id="UP000199629">
    <property type="component" value="Unassembled WGS sequence"/>
</dbReference>
<proteinExistence type="predicted"/>
<evidence type="ECO:0000313" key="2">
    <source>
        <dbReference type="EMBL" id="SCE63999.1"/>
    </source>
</evidence>
<organism evidence="2 3">
    <name type="scientific">Micromonospora chaiyaphumensis</name>
    <dbReference type="NCBI Taxonomy" id="307119"/>
    <lineage>
        <taxon>Bacteria</taxon>
        <taxon>Bacillati</taxon>
        <taxon>Actinomycetota</taxon>
        <taxon>Actinomycetes</taxon>
        <taxon>Micromonosporales</taxon>
        <taxon>Micromonosporaceae</taxon>
        <taxon>Micromonospora</taxon>
    </lineage>
</organism>
<name>A0A1C4TXA9_9ACTN</name>
<evidence type="ECO:0000313" key="3">
    <source>
        <dbReference type="Proteomes" id="UP000199629"/>
    </source>
</evidence>
<protein>
    <submittedName>
        <fullName evidence="2">Uncharacterized protein</fullName>
    </submittedName>
</protein>
<dbReference type="AlphaFoldDB" id="A0A1C4TXA9"/>
<gene>
    <name evidence="2" type="ORF">GA0070214_10179</name>
</gene>
<dbReference type="EMBL" id="FMCS01000001">
    <property type="protein sequence ID" value="SCE63999.1"/>
    <property type="molecule type" value="Genomic_DNA"/>
</dbReference>
<reference evidence="3" key="1">
    <citation type="submission" date="2016-06" db="EMBL/GenBank/DDBJ databases">
        <authorList>
            <person name="Varghese N."/>
            <person name="Submissions Spin"/>
        </authorList>
    </citation>
    <scope>NUCLEOTIDE SEQUENCE [LARGE SCALE GENOMIC DNA]</scope>
    <source>
        <strain evidence="3">DSM 45246</strain>
    </source>
</reference>
<evidence type="ECO:0000256" key="1">
    <source>
        <dbReference type="SAM" id="MobiDB-lite"/>
    </source>
</evidence>
<accession>A0A1C4TXA9</accession>